<sequence>MVHGNQLAVHVITDFGAIIFDGPNMPIVRQPSGTVADTVFQAMHEYARAPFFARRAIIAADAGCREGIIRHGGEPFQNQQRTIRRTTAARGFAGADAVFVFMFVQPKRSAHTAQPVPIHFGADFGTERAACIHHADGFQPAAGILGDFSRRTYARGGVAVVQGVSFFINAVAARGQLGIIAGHERDVVRQVGQITVQMIADFFAFPIGRHAPFLEFIAFLASPLTGFIGRMFAAVFGRCGRGSRCGCWRWGRRR</sequence>
<dbReference type="EMBL" id="ACJW02000003">
    <property type="protein sequence ID" value="EEP67607.1"/>
    <property type="molecule type" value="Genomic_DNA"/>
</dbReference>
<dbReference type="AlphaFoldDB" id="C4GII6"/>
<dbReference type="STRING" id="629741.GCWU000324_01856"/>
<evidence type="ECO:0000313" key="2">
    <source>
        <dbReference type="Proteomes" id="UP000003009"/>
    </source>
</evidence>
<evidence type="ECO:0000313" key="1">
    <source>
        <dbReference type="EMBL" id="EEP67607.1"/>
    </source>
</evidence>
<dbReference type="Proteomes" id="UP000003009">
    <property type="component" value="Unassembled WGS sequence"/>
</dbReference>
<reference evidence="1" key="1">
    <citation type="submission" date="2009-04" db="EMBL/GenBank/DDBJ databases">
        <authorList>
            <person name="Weinstock G."/>
            <person name="Sodergren E."/>
            <person name="Clifton S."/>
            <person name="Fulton L."/>
            <person name="Fulton B."/>
            <person name="Courtney L."/>
            <person name="Fronick C."/>
            <person name="Harrison M."/>
            <person name="Strong C."/>
            <person name="Farmer C."/>
            <person name="Delahaunty K."/>
            <person name="Markovic C."/>
            <person name="Hall O."/>
            <person name="Minx P."/>
            <person name="Tomlinson C."/>
            <person name="Mitreva M."/>
            <person name="Nelson J."/>
            <person name="Hou S."/>
            <person name="Wollam A."/>
            <person name="Pepin K.H."/>
            <person name="Johnson M."/>
            <person name="Bhonagiri V."/>
            <person name="Nash W.E."/>
            <person name="Warren W."/>
            <person name="Chinwalla A."/>
            <person name="Mardis E.R."/>
            <person name="Wilson R.K."/>
        </authorList>
    </citation>
    <scope>NUCLEOTIDE SEQUENCE [LARGE SCALE GENOMIC DNA]</scope>
    <source>
        <strain evidence="1">ATCC 51147</strain>
    </source>
</reference>
<proteinExistence type="predicted"/>
<dbReference type="HOGENOM" id="CLU_1093172_0_0_4"/>
<comment type="caution">
    <text evidence="1">The sequence shown here is derived from an EMBL/GenBank/DDBJ whole genome shotgun (WGS) entry which is preliminary data.</text>
</comment>
<protein>
    <submittedName>
        <fullName evidence="1">Uncharacterized protein</fullName>
    </submittedName>
</protein>
<keyword evidence="2" id="KW-1185">Reference proteome</keyword>
<name>C4GII6_9NEIS</name>
<gene>
    <name evidence="1" type="ORF">GCWU000324_01856</name>
</gene>
<organism evidence="1 2">
    <name type="scientific">Kingella oralis ATCC 51147</name>
    <dbReference type="NCBI Taxonomy" id="629741"/>
    <lineage>
        <taxon>Bacteria</taxon>
        <taxon>Pseudomonadati</taxon>
        <taxon>Pseudomonadota</taxon>
        <taxon>Betaproteobacteria</taxon>
        <taxon>Neisseriales</taxon>
        <taxon>Neisseriaceae</taxon>
        <taxon>Kingella</taxon>
    </lineage>
</organism>
<accession>C4GII6</accession>